<organism evidence="1 2">
    <name type="scientific">Prymnesium parvum</name>
    <name type="common">Toxic golden alga</name>
    <dbReference type="NCBI Taxonomy" id="97485"/>
    <lineage>
        <taxon>Eukaryota</taxon>
        <taxon>Haptista</taxon>
        <taxon>Haptophyta</taxon>
        <taxon>Prymnesiophyceae</taxon>
        <taxon>Prymnesiales</taxon>
        <taxon>Prymnesiaceae</taxon>
        <taxon>Prymnesium</taxon>
    </lineage>
</organism>
<proteinExistence type="predicted"/>
<gene>
    <name evidence="1" type="ORF">AB1Y20_018729</name>
</gene>
<keyword evidence="2" id="KW-1185">Reference proteome</keyword>
<protein>
    <submittedName>
        <fullName evidence="1">Uncharacterized protein</fullName>
    </submittedName>
</protein>
<comment type="caution">
    <text evidence="1">The sequence shown here is derived from an EMBL/GenBank/DDBJ whole genome shotgun (WGS) entry which is preliminary data.</text>
</comment>
<evidence type="ECO:0000313" key="2">
    <source>
        <dbReference type="Proteomes" id="UP001515480"/>
    </source>
</evidence>
<dbReference type="AlphaFoldDB" id="A0AB34JSA1"/>
<reference evidence="1 2" key="1">
    <citation type="journal article" date="2024" name="Science">
        <title>Giant polyketide synthase enzymes in the biosynthesis of giant marine polyether toxins.</title>
        <authorList>
            <person name="Fallon T.R."/>
            <person name="Shende V.V."/>
            <person name="Wierzbicki I.H."/>
            <person name="Pendleton A.L."/>
            <person name="Watervoot N.F."/>
            <person name="Auber R.P."/>
            <person name="Gonzalez D.J."/>
            <person name="Wisecaver J.H."/>
            <person name="Moore B.S."/>
        </authorList>
    </citation>
    <scope>NUCLEOTIDE SEQUENCE [LARGE SCALE GENOMIC DNA]</scope>
    <source>
        <strain evidence="1 2">12B1</strain>
    </source>
</reference>
<dbReference type="EMBL" id="JBGBPQ010000005">
    <property type="protein sequence ID" value="KAL1523807.1"/>
    <property type="molecule type" value="Genomic_DNA"/>
</dbReference>
<dbReference type="Proteomes" id="UP001515480">
    <property type="component" value="Unassembled WGS sequence"/>
</dbReference>
<name>A0AB34JSA1_PRYPA</name>
<evidence type="ECO:0000313" key="1">
    <source>
        <dbReference type="EMBL" id="KAL1523807.1"/>
    </source>
</evidence>
<sequence length="107" mass="12013">MAKEHHKERKYEIDDLKKMTAQVLYVARCPARGQLRHAQWRFAWSRDAYNDLPSSHVGARVLAASLRLACGRSTSLRFTVHENRCSSAAAPEHSARGAASYCMLPGE</sequence>
<accession>A0AB34JSA1</accession>